<gene>
    <name evidence="2" type="ORF">PRZ48_012749</name>
</gene>
<evidence type="ECO:0000259" key="1">
    <source>
        <dbReference type="Pfam" id="PF18566"/>
    </source>
</evidence>
<dbReference type="Proteomes" id="UP001305779">
    <property type="component" value="Unassembled WGS sequence"/>
</dbReference>
<dbReference type="InterPro" id="IPR041411">
    <property type="entry name" value="Ldi"/>
</dbReference>
<comment type="caution">
    <text evidence="2">The sequence shown here is derived from an EMBL/GenBank/DDBJ whole genome shotgun (WGS) entry which is preliminary data.</text>
</comment>
<organism evidence="2 3">
    <name type="scientific">Zasmidium cellare</name>
    <name type="common">Wine cellar mold</name>
    <name type="synonym">Racodium cellare</name>
    <dbReference type="NCBI Taxonomy" id="395010"/>
    <lineage>
        <taxon>Eukaryota</taxon>
        <taxon>Fungi</taxon>
        <taxon>Dikarya</taxon>
        <taxon>Ascomycota</taxon>
        <taxon>Pezizomycotina</taxon>
        <taxon>Dothideomycetes</taxon>
        <taxon>Dothideomycetidae</taxon>
        <taxon>Mycosphaerellales</taxon>
        <taxon>Mycosphaerellaceae</taxon>
        <taxon>Zasmidium</taxon>
    </lineage>
</organism>
<accession>A0ABR0E6B5</accession>
<name>A0ABR0E6B5_ZASCE</name>
<proteinExistence type="predicted"/>
<keyword evidence="3" id="KW-1185">Reference proteome</keyword>
<dbReference type="Pfam" id="PF18566">
    <property type="entry name" value="Ldi"/>
    <property type="match status" value="1"/>
</dbReference>
<dbReference type="EMBL" id="JAXOVC010000010">
    <property type="protein sequence ID" value="KAK4496766.1"/>
    <property type="molecule type" value="Genomic_DNA"/>
</dbReference>
<sequence length="562" mass="64353">MEPAKVMEHSLPKTLPFQVEGHPKLDDKQVGHLRHFHNIASAQDGDWPHMGTPDPEQAFVDAYRYQLATMAYAAGLAHYHRLPAMRSLFKPLIRKLIHKMLLPHVWNYWYLTSQSGIRLDPDITELRKPWADPIVKENIMHSGHLLLMISLYAMLFDDEEFERVDSLVFEWKPMFWGMGPEKYTYNTRSLQDAILKEMERENWVGVCCEPNMVFVVCNQFPVSLESLAEDLSWETDGRQITAMRYNDVRHGTDVASQVLDKYWPAIQRGKMIAEDGLFVDALHVRQAAPRKAKSVGFTAWACAFMNSWNSEWVQANFERQTLGYVTSVNSKTQVQAPLVALEIRRRVQEEGAEPNDPQTLRSSIDAVGDAASHESMFQQPLFGYVAQWLSELGREQELASLLENIDQKHKLIWEDCGCRYERDDRIVNDQGEWTHMDPFSGNAGIAYARLNVPDGQKKMWQQPWTREQVQSSPYIEGLDLSQGVDCLRGQWDASRNALIVTLRSVESTTTKFTARNLPPGVWGVYCDGALAKVHRIGENGHAEVEHHLASGKEVDFVIWKVE</sequence>
<evidence type="ECO:0000313" key="3">
    <source>
        <dbReference type="Proteomes" id="UP001305779"/>
    </source>
</evidence>
<evidence type="ECO:0000313" key="2">
    <source>
        <dbReference type="EMBL" id="KAK4496766.1"/>
    </source>
</evidence>
<reference evidence="2 3" key="1">
    <citation type="journal article" date="2023" name="G3 (Bethesda)">
        <title>A chromosome-level genome assembly of Zasmidium syzygii isolated from banana leaves.</title>
        <authorList>
            <person name="van Westerhoven A.C."/>
            <person name="Mehrabi R."/>
            <person name="Talebi R."/>
            <person name="Steentjes M.B.F."/>
            <person name="Corcolon B."/>
            <person name="Chong P.A."/>
            <person name="Kema G.H.J."/>
            <person name="Seidl M.F."/>
        </authorList>
    </citation>
    <scope>NUCLEOTIDE SEQUENCE [LARGE SCALE GENOMIC DNA]</scope>
    <source>
        <strain evidence="2 3">P124</strain>
    </source>
</reference>
<protein>
    <recommendedName>
        <fullName evidence="1">Linalool dehydratase/isomerase domain-containing protein</fullName>
    </recommendedName>
</protein>
<feature type="domain" description="Linalool dehydratase/isomerase" evidence="1">
    <location>
        <begin position="64"/>
        <end position="425"/>
    </location>
</feature>